<keyword evidence="11" id="KW-1185">Reference proteome</keyword>
<evidence type="ECO:0000256" key="2">
    <source>
        <dbReference type="ARBA" id="ARBA00004880"/>
    </source>
</evidence>
<reference evidence="10" key="1">
    <citation type="journal article" date="2020" name="Stud. Mycol.">
        <title>101 Dothideomycetes genomes: a test case for predicting lifestyles and emergence of pathogens.</title>
        <authorList>
            <person name="Haridas S."/>
            <person name="Albert R."/>
            <person name="Binder M."/>
            <person name="Bloem J."/>
            <person name="Labutti K."/>
            <person name="Salamov A."/>
            <person name="Andreopoulos B."/>
            <person name="Baker S."/>
            <person name="Barry K."/>
            <person name="Bills G."/>
            <person name="Bluhm B."/>
            <person name="Cannon C."/>
            <person name="Castanera R."/>
            <person name="Culley D."/>
            <person name="Daum C."/>
            <person name="Ezra D."/>
            <person name="Gonzalez J."/>
            <person name="Henrissat B."/>
            <person name="Kuo A."/>
            <person name="Liang C."/>
            <person name="Lipzen A."/>
            <person name="Lutzoni F."/>
            <person name="Magnuson J."/>
            <person name="Mondo S."/>
            <person name="Nolan M."/>
            <person name="Ohm R."/>
            <person name="Pangilinan J."/>
            <person name="Park H.-J."/>
            <person name="Ramirez L."/>
            <person name="Alfaro M."/>
            <person name="Sun H."/>
            <person name="Tritt A."/>
            <person name="Yoshinaga Y."/>
            <person name="Zwiers L.-H."/>
            <person name="Turgeon B."/>
            <person name="Goodwin S."/>
            <person name="Spatafora J."/>
            <person name="Crous P."/>
            <person name="Grigoriev I."/>
        </authorList>
    </citation>
    <scope>NUCLEOTIDE SEQUENCE</scope>
    <source>
        <strain evidence="10">CBS 480.64</strain>
    </source>
</reference>
<evidence type="ECO:0000256" key="3">
    <source>
        <dbReference type="ARBA" id="ARBA00005631"/>
    </source>
</evidence>
<dbReference type="GO" id="GO:0004151">
    <property type="term" value="F:dihydroorotase activity"/>
    <property type="evidence" value="ECO:0007669"/>
    <property type="project" value="UniProtKB-EC"/>
</dbReference>
<keyword evidence="5" id="KW-0479">Metal-binding</keyword>
<dbReference type="PIRSF" id="PIRSF001237">
    <property type="entry name" value="DHOdimr"/>
    <property type="match status" value="1"/>
</dbReference>
<name>A0A6A7C2W1_9PEZI</name>
<evidence type="ECO:0000256" key="5">
    <source>
        <dbReference type="ARBA" id="ARBA00022723"/>
    </source>
</evidence>
<dbReference type="InterPro" id="IPR006680">
    <property type="entry name" value="Amidohydro-rel"/>
</dbReference>
<dbReference type="GO" id="GO:0006207">
    <property type="term" value="P:'de novo' pyrimidine nucleobase biosynthetic process"/>
    <property type="evidence" value="ECO:0007669"/>
    <property type="project" value="TreeGrafter"/>
</dbReference>
<dbReference type="AlphaFoldDB" id="A0A6A7C2W1"/>
<protein>
    <recommendedName>
        <fullName evidence="4">dihydroorotase</fullName>
        <ecNumber evidence="4">3.5.2.3</ecNumber>
    </recommendedName>
</protein>
<feature type="domain" description="Amidohydrolase-related" evidence="9">
    <location>
        <begin position="90"/>
        <end position="196"/>
    </location>
</feature>
<evidence type="ECO:0000256" key="1">
    <source>
        <dbReference type="ARBA" id="ARBA00001947"/>
    </source>
</evidence>
<dbReference type="UniPathway" id="UPA00070">
    <property type="reaction ID" value="UER00117"/>
</dbReference>
<dbReference type="PANTHER" id="PTHR43137">
    <property type="entry name" value="DIHYDROOROTASE"/>
    <property type="match status" value="1"/>
</dbReference>
<evidence type="ECO:0000313" key="11">
    <source>
        <dbReference type="Proteomes" id="UP000799421"/>
    </source>
</evidence>
<comment type="similarity">
    <text evidence="3">Belongs to the metallo-dependent hydrolases superfamily. DHOase family. Class II DHOase subfamily.</text>
</comment>
<dbReference type="PROSITE" id="PS00483">
    <property type="entry name" value="DIHYDROOROTASE_2"/>
    <property type="match status" value="1"/>
</dbReference>
<dbReference type="NCBIfam" id="TIGR00856">
    <property type="entry name" value="pyrC_dimer"/>
    <property type="match status" value="1"/>
</dbReference>
<keyword evidence="6" id="KW-0378">Hydrolase</keyword>
<evidence type="ECO:0000256" key="4">
    <source>
        <dbReference type="ARBA" id="ARBA00012860"/>
    </source>
</evidence>
<dbReference type="EC" id="3.5.2.3" evidence="4"/>
<dbReference type="PANTHER" id="PTHR43137:SF1">
    <property type="entry name" value="DIHYDROOROTASE"/>
    <property type="match status" value="1"/>
</dbReference>
<evidence type="ECO:0000256" key="7">
    <source>
        <dbReference type="ARBA" id="ARBA00022833"/>
    </source>
</evidence>
<dbReference type="EMBL" id="MU005973">
    <property type="protein sequence ID" value="KAF2861285.1"/>
    <property type="molecule type" value="Genomic_DNA"/>
</dbReference>
<comment type="pathway">
    <text evidence="2">Pyrimidine metabolism; UMP biosynthesis via de novo pathway; (S)-dihydroorotate from bicarbonate: step 3/3.</text>
</comment>
<dbReference type="PROSITE" id="PS00482">
    <property type="entry name" value="DIHYDROOROTASE_1"/>
    <property type="match status" value="1"/>
</dbReference>
<proteinExistence type="inferred from homology"/>
<evidence type="ECO:0000256" key="8">
    <source>
        <dbReference type="ARBA" id="ARBA00022975"/>
    </source>
</evidence>
<dbReference type="SUPFAM" id="SSF51556">
    <property type="entry name" value="Metallo-dependent hydrolases"/>
    <property type="match status" value="1"/>
</dbReference>
<dbReference type="Pfam" id="PF04909">
    <property type="entry name" value="Amidohydro_2"/>
    <property type="match status" value="1"/>
</dbReference>
<keyword evidence="7" id="KW-0862">Zinc</keyword>
<dbReference type="GO" id="GO:0044205">
    <property type="term" value="P:'de novo' UMP biosynthetic process"/>
    <property type="evidence" value="ECO:0007669"/>
    <property type="project" value="UniProtKB-UniPathway"/>
</dbReference>
<keyword evidence="8" id="KW-0665">Pyrimidine biosynthesis</keyword>
<dbReference type="HAMAP" id="MF_00219">
    <property type="entry name" value="PyrC_classII"/>
    <property type="match status" value="1"/>
</dbReference>
<dbReference type="InterPro" id="IPR032466">
    <property type="entry name" value="Metal_Hydrolase"/>
</dbReference>
<dbReference type="GO" id="GO:0046872">
    <property type="term" value="F:metal ion binding"/>
    <property type="evidence" value="ECO:0007669"/>
    <property type="project" value="UniProtKB-KW"/>
</dbReference>
<evidence type="ECO:0000256" key="6">
    <source>
        <dbReference type="ARBA" id="ARBA00022801"/>
    </source>
</evidence>
<organism evidence="10 11">
    <name type="scientific">Piedraia hortae CBS 480.64</name>
    <dbReference type="NCBI Taxonomy" id="1314780"/>
    <lineage>
        <taxon>Eukaryota</taxon>
        <taxon>Fungi</taxon>
        <taxon>Dikarya</taxon>
        <taxon>Ascomycota</taxon>
        <taxon>Pezizomycotina</taxon>
        <taxon>Dothideomycetes</taxon>
        <taxon>Dothideomycetidae</taxon>
        <taxon>Capnodiales</taxon>
        <taxon>Piedraiaceae</taxon>
        <taxon>Piedraia</taxon>
    </lineage>
</organism>
<dbReference type="Proteomes" id="UP000799421">
    <property type="component" value="Unassembled WGS sequence"/>
</dbReference>
<dbReference type="FunFam" id="3.20.20.140:FF:000041">
    <property type="entry name" value="Dihydroorotase, variant"/>
    <property type="match status" value="1"/>
</dbReference>
<comment type="cofactor">
    <cofactor evidence="1">
        <name>Zn(2+)</name>
        <dbReference type="ChEBI" id="CHEBI:29105"/>
    </cofactor>
</comment>
<evidence type="ECO:0000259" key="9">
    <source>
        <dbReference type="Pfam" id="PF04909"/>
    </source>
</evidence>
<accession>A0A6A7C2W1</accession>
<dbReference type="Gene3D" id="3.20.20.140">
    <property type="entry name" value="Metal-dependent hydrolases"/>
    <property type="match status" value="1"/>
</dbReference>
<gene>
    <name evidence="10" type="ORF">K470DRAFT_245608</name>
</gene>
<sequence length="361" mass="39648">MSSPLQHLRGVILPAAADMHVHLRSGTMSELVVPTIRQGGVNTVFVMPNLQPPVTSVEGAMAYKAQLEKLEPGVEFLMSLYLHGDMTPATITAAKKAGIAGVKSYPQGLTTNSDSGVVSYEDFYPVFAEMERLDMVLNLHGEVPSSQDVGRDVTVLNAEEEFLPILKELHARFPKLRIVLEHCTTAAAIETVKACGPTVAATITAHHLFMVVDDWAGDPHCYCKPVAKLPRDRWALVKAVVGGNKKFFFGSDSAPHAIESKRADSVAAGVFTQPHAVGYVVEALAEAVRQRVVKEEEITEEGLANFLSGFGRRFYKLEEDKGERIRLVDQIRVVDVLRSKDDGLEVVLFKRGQMVWGVEWV</sequence>
<dbReference type="GO" id="GO:0005737">
    <property type="term" value="C:cytoplasm"/>
    <property type="evidence" value="ECO:0007669"/>
    <property type="project" value="TreeGrafter"/>
</dbReference>
<dbReference type="InterPro" id="IPR002195">
    <property type="entry name" value="Dihydroorotase_CS"/>
</dbReference>
<evidence type="ECO:0000313" key="10">
    <source>
        <dbReference type="EMBL" id="KAF2861285.1"/>
    </source>
</evidence>
<dbReference type="OrthoDB" id="1670005at2759"/>
<dbReference type="InterPro" id="IPR004721">
    <property type="entry name" value="DHOdimr"/>
</dbReference>